<evidence type="ECO:0000313" key="2">
    <source>
        <dbReference type="EMBL" id="APH55083.1"/>
    </source>
</evidence>
<reference evidence="3" key="1">
    <citation type="submission" date="2016-11" db="EMBL/GenBank/DDBJ databases">
        <title>Comparative genomic and phenotypic analysis of Granulibacter bethesdensis clinical isolates from patients with chronic granulomatous disease.</title>
        <authorList>
            <person name="Zarember K.A."/>
            <person name="Porcella S.F."/>
            <person name="Chu J."/>
            <person name="Ding L."/>
            <person name="Dahlstrom E."/>
            <person name="Barbian K."/>
            <person name="Martens C."/>
            <person name="Sykora L."/>
            <person name="Kramer S."/>
            <person name="Pettinato A.M."/>
            <person name="Hong H."/>
            <person name="Wald G."/>
            <person name="Berg L.J."/>
            <person name="Rogge L.S."/>
            <person name="Greenberg D.E."/>
            <person name="Falcone E.L."/>
            <person name="Neves J.F."/>
            <person name="Simoes M.J."/>
            <person name="Casal M."/>
            <person name="Rodriguez-Lopez F.C."/>
            <person name="Zelazny A."/>
            <person name="Gallin J.I."/>
            <person name="Holland S.M."/>
        </authorList>
    </citation>
    <scope>NUCLEOTIDE SEQUENCE [LARGE SCALE GENOMIC DNA]</scope>
    <source>
        <strain evidence="3">NIH9.1</strain>
    </source>
</reference>
<feature type="transmembrane region" description="Helical" evidence="1">
    <location>
        <begin position="24"/>
        <end position="49"/>
    </location>
</feature>
<dbReference type="EMBL" id="CP018191">
    <property type="protein sequence ID" value="APH55083.1"/>
    <property type="molecule type" value="Genomic_DNA"/>
</dbReference>
<protein>
    <submittedName>
        <fullName evidence="2">Transporter, MFS family</fullName>
    </submittedName>
</protein>
<keyword evidence="1" id="KW-1133">Transmembrane helix</keyword>
<dbReference type="AlphaFoldDB" id="A0AAC9P915"/>
<accession>A0AAC9P915</accession>
<proteinExistence type="predicted"/>
<evidence type="ECO:0000313" key="3">
    <source>
        <dbReference type="Proteomes" id="UP000182373"/>
    </source>
</evidence>
<name>A0AAC9P915_9PROT</name>
<gene>
    <name evidence="2" type="ORF">GbCGDNIH9_8638</name>
</gene>
<dbReference type="Proteomes" id="UP000182373">
    <property type="component" value="Chromosome"/>
</dbReference>
<evidence type="ECO:0000256" key="1">
    <source>
        <dbReference type="SAM" id="Phobius"/>
    </source>
</evidence>
<organism evidence="2 3">
    <name type="scientific">Granulibacter bethesdensis</name>
    <dbReference type="NCBI Taxonomy" id="364410"/>
    <lineage>
        <taxon>Bacteria</taxon>
        <taxon>Pseudomonadati</taxon>
        <taxon>Pseudomonadota</taxon>
        <taxon>Alphaproteobacteria</taxon>
        <taxon>Acetobacterales</taxon>
        <taxon>Acetobacteraceae</taxon>
        <taxon>Granulibacter</taxon>
    </lineage>
</organism>
<keyword evidence="1" id="KW-0472">Membrane</keyword>
<sequence length="52" mass="4952">MPGEVAVAEEGAPDAVGPASGFNIIAAFNLGISGAPFIGGLLVAGLSILTTP</sequence>
<keyword evidence="1" id="KW-0812">Transmembrane</keyword>